<proteinExistence type="predicted"/>
<dbReference type="AlphaFoldDB" id="A0AAD8YZ84"/>
<evidence type="ECO:0000313" key="2">
    <source>
        <dbReference type="EMBL" id="KAK1789727.1"/>
    </source>
</evidence>
<feature type="compositionally biased region" description="Basic and acidic residues" evidence="1">
    <location>
        <begin position="109"/>
        <end position="123"/>
    </location>
</feature>
<feature type="compositionally biased region" description="Basic residues" evidence="1">
    <location>
        <begin position="80"/>
        <end position="91"/>
    </location>
</feature>
<comment type="caution">
    <text evidence="2">The sequence shown here is derived from an EMBL/GenBank/DDBJ whole genome shotgun (WGS) entry which is preliminary data.</text>
</comment>
<organism evidence="2 3">
    <name type="scientific">Electrophorus voltai</name>
    <dbReference type="NCBI Taxonomy" id="2609070"/>
    <lineage>
        <taxon>Eukaryota</taxon>
        <taxon>Metazoa</taxon>
        <taxon>Chordata</taxon>
        <taxon>Craniata</taxon>
        <taxon>Vertebrata</taxon>
        <taxon>Euteleostomi</taxon>
        <taxon>Actinopterygii</taxon>
        <taxon>Neopterygii</taxon>
        <taxon>Teleostei</taxon>
        <taxon>Ostariophysi</taxon>
        <taxon>Gymnotiformes</taxon>
        <taxon>Gymnotoidei</taxon>
        <taxon>Gymnotidae</taxon>
        <taxon>Electrophorus</taxon>
    </lineage>
</organism>
<evidence type="ECO:0000256" key="1">
    <source>
        <dbReference type="SAM" id="MobiDB-lite"/>
    </source>
</evidence>
<keyword evidence="3" id="KW-1185">Reference proteome</keyword>
<dbReference type="EMBL" id="JAROKS010000022">
    <property type="protein sequence ID" value="KAK1789727.1"/>
    <property type="molecule type" value="Genomic_DNA"/>
</dbReference>
<dbReference type="PANTHER" id="PTHR33768:SF6">
    <property type="entry name" value="SI:CH211-284K5.2"/>
    <property type="match status" value="1"/>
</dbReference>
<reference evidence="2" key="1">
    <citation type="submission" date="2023-03" db="EMBL/GenBank/DDBJ databases">
        <title>Electrophorus voltai genome.</title>
        <authorList>
            <person name="Bian C."/>
        </authorList>
    </citation>
    <scope>NUCLEOTIDE SEQUENCE</scope>
    <source>
        <strain evidence="2">CB-2022</strain>
        <tissue evidence="2">Muscle</tissue>
    </source>
</reference>
<gene>
    <name evidence="2" type="ORF">P4O66_015623</name>
</gene>
<dbReference type="PANTHER" id="PTHR33768">
    <property type="entry name" value="MIP11318P"/>
    <property type="match status" value="1"/>
</dbReference>
<feature type="region of interest" description="Disordered" evidence="1">
    <location>
        <begin position="80"/>
        <end position="123"/>
    </location>
</feature>
<dbReference type="Proteomes" id="UP001239994">
    <property type="component" value="Unassembled WGS sequence"/>
</dbReference>
<protein>
    <submittedName>
        <fullName evidence="2">Uncharacterized protein</fullName>
    </submittedName>
</protein>
<evidence type="ECO:0000313" key="3">
    <source>
        <dbReference type="Proteomes" id="UP001239994"/>
    </source>
</evidence>
<dbReference type="InterPro" id="IPR038792">
    <property type="entry name" value="CFAP97D1/2"/>
</dbReference>
<name>A0AAD8YZ84_9TELE</name>
<accession>A0AAD8YZ84</accession>
<sequence length="123" mass="14205">MHKAYQPLKPATNKLLQKKWDQTCYEEHRKKNGKCSNLIAMCNQQKVILLFMLFCHHEVKEVKPVVDIKGIPTPTHVQLKLKKTQRLKKSVKFSGGAPGQRRTSSIRTDNSHVESTEEDTQHQ</sequence>